<sequence>MENGNLSPFELLIIGIGEPKMDWPSRLKVALAAARGLEYLYSSSAVGIPIIHRDFKSTNILLPARKAYATERYLCILGGAVGAADRTKSRGFEPRPERSEPRTTGNSHPITSKFLARFLSKSSYSMESIMMFANLASRCIRQDSSERPSMSDCVKELGLIYCMNLKGLGMFHQTHRPAFRIVQET</sequence>
<feature type="compositionally biased region" description="Basic and acidic residues" evidence="4">
    <location>
        <begin position="86"/>
        <end position="101"/>
    </location>
</feature>
<dbReference type="GO" id="GO:0004674">
    <property type="term" value="F:protein serine/threonine kinase activity"/>
    <property type="evidence" value="ECO:0007669"/>
    <property type="project" value="UniProtKB-KW"/>
</dbReference>
<dbReference type="PANTHER" id="PTHR47989:SF47">
    <property type="entry name" value="SERINE_THREONINE-PROTEIN KINASE PBL28-RELATED"/>
    <property type="match status" value="1"/>
</dbReference>
<feature type="domain" description="Protein kinase" evidence="5">
    <location>
        <begin position="1"/>
        <end position="185"/>
    </location>
</feature>
<keyword evidence="3" id="KW-0067">ATP-binding</keyword>
<comment type="caution">
    <text evidence="6">The sequence shown here is derived from an EMBL/GenBank/DDBJ whole genome shotgun (WGS) entry which is preliminary data.</text>
</comment>
<dbReference type="InterPro" id="IPR011009">
    <property type="entry name" value="Kinase-like_dom_sf"/>
</dbReference>
<accession>A0AAN7KM19</accession>
<evidence type="ECO:0000259" key="5">
    <source>
        <dbReference type="PROSITE" id="PS50011"/>
    </source>
</evidence>
<keyword evidence="2" id="KW-0547">Nucleotide-binding</keyword>
<evidence type="ECO:0000313" key="7">
    <source>
        <dbReference type="Proteomes" id="UP001346149"/>
    </source>
</evidence>
<dbReference type="Proteomes" id="UP001346149">
    <property type="component" value="Unassembled WGS sequence"/>
</dbReference>
<keyword evidence="1" id="KW-0723">Serine/threonine-protein kinase</keyword>
<dbReference type="GO" id="GO:0005524">
    <property type="term" value="F:ATP binding"/>
    <property type="evidence" value="ECO:0007669"/>
    <property type="project" value="UniProtKB-KW"/>
</dbReference>
<keyword evidence="7" id="KW-1185">Reference proteome</keyword>
<dbReference type="PROSITE" id="PS50011">
    <property type="entry name" value="PROTEIN_KINASE_DOM"/>
    <property type="match status" value="1"/>
</dbReference>
<dbReference type="InterPro" id="IPR008271">
    <property type="entry name" value="Ser/Thr_kinase_AS"/>
</dbReference>
<evidence type="ECO:0000256" key="2">
    <source>
        <dbReference type="ARBA" id="ARBA00022741"/>
    </source>
</evidence>
<dbReference type="Gene3D" id="1.10.510.10">
    <property type="entry name" value="Transferase(Phosphotransferase) domain 1"/>
    <property type="match status" value="1"/>
</dbReference>
<organism evidence="6 7">
    <name type="scientific">Trapa natans</name>
    <name type="common">Water chestnut</name>
    <dbReference type="NCBI Taxonomy" id="22666"/>
    <lineage>
        <taxon>Eukaryota</taxon>
        <taxon>Viridiplantae</taxon>
        <taxon>Streptophyta</taxon>
        <taxon>Embryophyta</taxon>
        <taxon>Tracheophyta</taxon>
        <taxon>Spermatophyta</taxon>
        <taxon>Magnoliopsida</taxon>
        <taxon>eudicotyledons</taxon>
        <taxon>Gunneridae</taxon>
        <taxon>Pentapetalae</taxon>
        <taxon>rosids</taxon>
        <taxon>malvids</taxon>
        <taxon>Myrtales</taxon>
        <taxon>Lythraceae</taxon>
        <taxon>Trapa</taxon>
    </lineage>
</organism>
<proteinExistence type="predicted"/>
<dbReference type="InterPro" id="IPR000719">
    <property type="entry name" value="Prot_kinase_dom"/>
</dbReference>
<feature type="region of interest" description="Disordered" evidence="4">
    <location>
        <begin position="86"/>
        <end position="108"/>
    </location>
</feature>
<dbReference type="AlphaFoldDB" id="A0AAN7KM19"/>
<evidence type="ECO:0000256" key="3">
    <source>
        <dbReference type="ARBA" id="ARBA00022840"/>
    </source>
</evidence>
<evidence type="ECO:0000256" key="1">
    <source>
        <dbReference type="ARBA" id="ARBA00022527"/>
    </source>
</evidence>
<name>A0AAN7KM19_TRANT</name>
<dbReference type="EMBL" id="JAXQNO010000023">
    <property type="protein sequence ID" value="KAK4765640.1"/>
    <property type="molecule type" value="Genomic_DNA"/>
</dbReference>
<reference evidence="6 7" key="1">
    <citation type="journal article" date="2023" name="Hortic Res">
        <title>Pangenome of water caltrop reveals structural variations and asymmetric subgenome divergence after allopolyploidization.</title>
        <authorList>
            <person name="Zhang X."/>
            <person name="Chen Y."/>
            <person name="Wang L."/>
            <person name="Yuan Y."/>
            <person name="Fang M."/>
            <person name="Shi L."/>
            <person name="Lu R."/>
            <person name="Comes H.P."/>
            <person name="Ma Y."/>
            <person name="Chen Y."/>
            <person name="Huang G."/>
            <person name="Zhou Y."/>
            <person name="Zheng Z."/>
            <person name="Qiu Y."/>
        </authorList>
    </citation>
    <scope>NUCLEOTIDE SEQUENCE [LARGE SCALE GENOMIC DNA]</scope>
    <source>
        <strain evidence="6">F231</strain>
    </source>
</reference>
<protein>
    <recommendedName>
        <fullName evidence="5">Protein kinase domain-containing protein</fullName>
    </recommendedName>
</protein>
<dbReference type="PANTHER" id="PTHR47989">
    <property type="entry name" value="OS01G0750732 PROTEIN"/>
    <property type="match status" value="1"/>
</dbReference>
<evidence type="ECO:0000313" key="6">
    <source>
        <dbReference type="EMBL" id="KAK4765640.1"/>
    </source>
</evidence>
<keyword evidence="1" id="KW-0418">Kinase</keyword>
<keyword evidence="1" id="KW-0808">Transferase</keyword>
<evidence type="ECO:0000256" key="4">
    <source>
        <dbReference type="SAM" id="MobiDB-lite"/>
    </source>
</evidence>
<dbReference type="SUPFAM" id="SSF56112">
    <property type="entry name" value="Protein kinase-like (PK-like)"/>
    <property type="match status" value="1"/>
</dbReference>
<gene>
    <name evidence="6" type="ORF">SAY86_026730</name>
</gene>
<dbReference type="PROSITE" id="PS00108">
    <property type="entry name" value="PROTEIN_KINASE_ST"/>
    <property type="match status" value="1"/>
</dbReference>